<dbReference type="EMBL" id="LR899009">
    <property type="protein sequence ID" value="CAD7078830.1"/>
    <property type="molecule type" value="Genomic_DNA"/>
</dbReference>
<dbReference type="InParanoid" id="A0A7R8UDL4"/>
<dbReference type="GO" id="GO:0005886">
    <property type="term" value="C:plasma membrane"/>
    <property type="evidence" value="ECO:0007669"/>
    <property type="project" value="TreeGrafter"/>
</dbReference>
<name>A0A7R8UDL4_HERIL</name>
<reference evidence="3 4" key="1">
    <citation type="submission" date="2020-11" db="EMBL/GenBank/DDBJ databases">
        <authorList>
            <person name="Wallbank WR R."/>
            <person name="Pardo Diaz C."/>
            <person name="Kozak K."/>
            <person name="Martin S."/>
            <person name="Jiggins C."/>
            <person name="Moest M."/>
            <person name="Warren A I."/>
            <person name="Generalovic N T."/>
            <person name="Byers J.R.P. K."/>
            <person name="Montejo-Kovacevich G."/>
            <person name="Yen C E."/>
        </authorList>
    </citation>
    <scope>NUCLEOTIDE SEQUENCE [LARGE SCALE GENOMIC DNA]</scope>
</reference>
<dbReference type="PANTHER" id="PTHR31650">
    <property type="entry name" value="O-ACYLTRANSFERASE (WSD1-LIKE) FAMILY PROTEIN"/>
    <property type="match status" value="1"/>
</dbReference>
<organism evidence="3 4">
    <name type="scientific">Hermetia illucens</name>
    <name type="common">Black soldier fly</name>
    <dbReference type="NCBI Taxonomy" id="343691"/>
    <lineage>
        <taxon>Eukaryota</taxon>
        <taxon>Metazoa</taxon>
        <taxon>Ecdysozoa</taxon>
        <taxon>Arthropoda</taxon>
        <taxon>Hexapoda</taxon>
        <taxon>Insecta</taxon>
        <taxon>Pterygota</taxon>
        <taxon>Neoptera</taxon>
        <taxon>Endopterygota</taxon>
        <taxon>Diptera</taxon>
        <taxon>Brachycera</taxon>
        <taxon>Stratiomyomorpha</taxon>
        <taxon>Stratiomyidae</taxon>
        <taxon>Hermetiinae</taxon>
        <taxon>Hermetia</taxon>
    </lineage>
</organism>
<dbReference type="GO" id="GO:0019432">
    <property type="term" value="P:triglyceride biosynthetic process"/>
    <property type="evidence" value="ECO:0007669"/>
    <property type="project" value="TreeGrafter"/>
</dbReference>
<protein>
    <recommendedName>
        <fullName evidence="2">O-acyltransferase WSD1 C-terminal domain-containing protein</fullName>
    </recommendedName>
</protein>
<dbReference type="InterPro" id="IPR009721">
    <property type="entry name" value="O-acyltransferase_WSD1_C"/>
</dbReference>
<sequence length="675" mass="78649">MQLVPILAVSYLCVQTANLSFLKFLSLKYPQYEFSRTKKIRTLIETTRNPGIFSYLLKIDGICDFEKICEYYNTHLIDKRNKSGELRFPKLRRKLLSCWGHYAWMKDDSEFRAEQHIILSPSTYRRRPINENNIQSYVSDIISKHIPFDIPPWQVLIIPTNPGIVGESEIQTPASSPQPQIVQEIPQDNVDYYYILVRVHHLILAEEEELKPNDLLLIKPSSKTVEIFEPPAATTSNLIGFLKKPKHIPNLWTHITMSASNRWNEFIYHYDPLESPDVDKKQPINCFSQLLSILFITTFTVCSDFIREYNKIKNHPQYKIKFLFNLIRRESHKRNLNRKALTDSILYSFNPMNILKFLMALFWQIIFTVIFLSPYYIYREFLATRDILAIGRTKHTSTVISVLAVYLPLIYFAVKELLDIISEVAKAPRFVYEELFESPTRESNVLQVKSYRGRRVVSISKPIDMEILRNRVTIDEYIESEFLYSCLAAALKKFLSGYENFEVPSMINVTSRSFEKGYFLTKDNKYDHISGVVFHQLPLAEPNLNQLKAIREITERIRRKQIAIFLVSLGQTRNDFITKMLPEVILKVLINHFSINFPITITEIHGDFTNAQTVWGQSLQDLLCFRPQQSKTCLSLNIHITGSKCRLAVMADSQLAPNHIKISEAWTHYMESTTL</sequence>
<keyword evidence="4" id="KW-1185">Reference proteome</keyword>
<feature type="transmembrane region" description="Helical" evidence="1">
    <location>
        <begin position="357"/>
        <end position="377"/>
    </location>
</feature>
<evidence type="ECO:0000313" key="3">
    <source>
        <dbReference type="EMBL" id="CAD7078830.1"/>
    </source>
</evidence>
<evidence type="ECO:0000259" key="2">
    <source>
        <dbReference type="Pfam" id="PF06974"/>
    </source>
</evidence>
<dbReference type="InterPro" id="IPR045034">
    <property type="entry name" value="O-acyltransferase_WSD1-like"/>
</dbReference>
<keyword evidence="1" id="KW-0812">Transmembrane</keyword>
<dbReference type="PANTHER" id="PTHR31650:SF23">
    <property type="entry name" value="GH11223P"/>
    <property type="match status" value="1"/>
</dbReference>
<proteinExistence type="predicted"/>
<keyword evidence="1" id="KW-1133">Transmembrane helix</keyword>
<gene>
    <name evidence="3" type="ORF">HERILL_LOCUS2078</name>
</gene>
<dbReference type="Proteomes" id="UP000594454">
    <property type="component" value="Chromosome 1"/>
</dbReference>
<evidence type="ECO:0000313" key="4">
    <source>
        <dbReference type="Proteomes" id="UP000594454"/>
    </source>
</evidence>
<dbReference type="OrthoDB" id="8196708at2759"/>
<dbReference type="GO" id="GO:0008374">
    <property type="term" value="F:O-acyltransferase activity"/>
    <property type="evidence" value="ECO:0007669"/>
    <property type="project" value="InterPro"/>
</dbReference>
<dbReference type="OMA" id="APDHTII"/>
<dbReference type="AlphaFoldDB" id="A0A7R8UDL4"/>
<keyword evidence="1" id="KW-0472">Membrane</keyword>
<accession>A0A7R8UDL4</accession>
<dbReference type="FunCoup" id="A0A7R8UDL4">
    <property type="interactions" value="13"/>
</dbReference>
<dbReference type="Pfam" id="PF06974">
    <property type="entry name" value="WS_DGAT_C"/>
    <property type="match status" value="1"/>
</dbReference>
<feature type="domain" description="O-acyltransferase WSD1 C-terminal" evidence="2">
    <location>
        <begin position="531"/>
        <end position="665"/>
    </location>
</feature>
<feature type="transmembrane region" description="Helical" evidence="1">
    <location>
        <begin position="397"/>
        <end position="414"/>
    </location>
</feature>
<evidence type="ECO:0000256" key="1">
    <source>
        <dbReference type="SAM" id="Phobius"/>
    </source>
</evidence>